<accession>A0A9C6SMG0</accession>
<evidence type="ECO:0000313" key="7">
    <source>
        <dbReference type="RefSeq" id="XP_051858695.1"/>
    </source>
</evidence>
<organism evidence="6 7">
    <name type="scientific">Drosophila albomicans</name>
    <name type="common">Fruit fly</name>
    <dbReference type="NCBI Taxonomy" id="7291"/>
    <lineage>
        <taxon>Eukaryota</taxon>
        <taxon>Metazoa</taxon>
        <taxon>Ecdysozoa</taxon>
        <taxon>Arthropoda</taxon>
        <taxon>Hexapoda</taxon>
        <taxon>Insecta</taxon>
        <taxon>Pterygota</taxon>
        <taxon>Neoptera</taxon>
        <taxon>Endopterygota</taxon>
        <taxon>Diptera</taxon>
        <taxon>Brachycera</taxon>
        <taxon>Muscomorpha</taxon>
        <taxon>Ephydroidea</taxon>
        <taxon>Drosophilidae</taxon>
        <taxon>Drosophila</taxon>
    </lineage>
</organism>
<gene>
    <name evidence="7" type="primary">LOC117563634</name>
</gene>
<proteinExistence type="inferred from homology"/>
<evidence type="ECO:0000256" key="5">
    <source>
        <dbReference type="SAM" id="SignalP"/>
    </source>
</evidence>
<keyword evidence="3" id="KW-0808">Transferase</keyword>
<keyword evidence="5" id="KW-0732">Signal</keyword>
<keyword evidence="6" id="KW-1185">Reference proteome</keyword>
<name>A0A9C6SMG0_DROAB</name>
<evidence type="ECO:0000256" key="1">
    <source>
        <dbReference type="ARBA" id="ARBA00009995"/>
    </source>
</evidence>
<evidence type="ECO:0000256" key="4">
    <source>
        <dbReference type="SAM" id="Phobius"/>
    </source>
</evidence>
<dbReference type="RefSeq" id="XP_051858695.1">
    <property type="nucleotide sequence ID" value="XM_052002735.1"/>
</dbReference>
<feature type="signal peptide" evidence="5">
    <location>
        <begin position="1"/>
        <end position="21"/>
    </location>
</feature>
<reference evidence="7" key="1">
    <citation type="submission" date="2025-08" db="UniProtKB">
        <authorList>
            <consortium name="RefSeq"/>
        </authorList>
    </citation>
    <scope>IDENTIFICATION</scope>
    <source>
        <strain evidence="7">15112-1751.03</strain>
        <tissue evidence="7">Whole Adult</tissue>
    </source>
</reference>
<dbReference type="PANTHER" id="PTHR48043">
    <property type="entry name" value="EG:EG0003.4 PROTEIN-RELATED"/>
    <property type="match status" value="1"/>
</dbReference>
<evidence type="ECO:0000256" key="2">
    <source>
        <dbReference type="ARBA" id="ARBA00022676"/>
    </source>
</evidence>
<dbReference type="GO" id="GO:0008194">
    <property type="term" value="F:UDP-glycosyltransferase activity"/>
    <property type="evidence" value="ECO:0007669"/>
    <property type="project" value="InterPro"/>
</dbReference>
<evidence type="ECO:0000313" key="6">
    <source>
        <dbReference type="Proteomes" id="UP000515160"/>
    </source>
</evidence>
<keyword evidence="2" id="KW-0328">Glycosyltransferase</keyword>
<dbReference type="InterPro" id="IPR002213">
    <property type="entry name" value="UDP_glucos_trans"/>
</dbReference>
<keyword evidence="4" id="KW-1133">Transmembrane helix</keyword>
<dbReference type="OrthoDB" id="5835829at2759"/>
<feature type="chain" id="PRO_5038409345" evidence="5">
    <location>
        <begin position="22"/>
        <end position="535"/>
    </location>
</feature>
<dbReference type="Gene3D" id="3.40.50.2000">
    <property type="entry name" value="Glycogen Phosphorylase B"/>
    <property type="match status" value="1"/>
</dbReference>
<dbReference type="FunFam" id="3.40.50.2000:FF:000050">
    <property type="entry name" value="UDP-glucuronosyltransferase"/>
    <property type="match status" value="1"/>
</dbReference>
<dbReference type="Proteomes" id="UP000515160">
    <property type="component" value="Chromosome 2L"/>
</dbReference>
<feature type="transmembrane region" description="Helical" evidence="4">
    <location>
        <begin position="498"/>
        <end position="521"/>
    </location>
</feature>
<dbReference type="AlphaFoldDB" id="A0A9C6SMG0"/>
<dbReference type="InterPro" id="IPR050271">
    <property type="entry name" value="UDP-glycosyltransferase"/>
</dbReference>
<sequence>MVNRALTLLSVLAFMATPVWSANILALFSTFSPSHLIVHMSMIKTLADQGHNLTIVTTLKLKIAPHENMTFIHAPSNDDRLKAMNEGLEKLSREKLNMMKDIYNSVINAGTILGIGYDFVVDPKVKAIYENPQIKYDLLVLGYLGNEFQLGIAAKLDVPAVLIWAGGPITFVDDSVGNIYDPSYVPSITMAADPENQTHSFSWRIRNFGKWLVFKALGLALEYKMNSFYEYVKSKRVFGNDSNMPSYDEVKQRVSLLFYNYHSHSEGPVRPTVPQSIEIGGIQIQEKPTPLPVDLAGFLNNATNGAIFFSLGTNVKLKYFEPQLIETIYQVLSRQPLRIIWKWDDQKPKPGNASNIYFHNWLPQDDILAHPNTKLFITHAGKGGVAEAQYHGVPMLALSVFADQPGNAQLMMASGFGISMDLLTLNKESLEKGIQEVLNNPVYRDNVRKFSDLYRDRPLTARQSVIYWTEYVMRHKGAYHLRSPIVKLGFVARYNLDVFAILLLILVCSMIFFVFLLRLLIKKIRLKTQFKVKRE</sequence>
<dbReference type="Pfam" id="PF00201">
    <property type="entry name" value="UDPGT"/>
    <property type="match status" value="1"/>
</dbReference>
<dbReference type="CDD" id="cd03784">
    <property type="entry name" value="GT1_Gtf-like"/>
    <property type="match status" value="1"/>
</dbReference>
<protein>
    <submittedName>
        <fullName evidence="7">UDP-glucosyltransferase 2-like</fullName>
    </submittedName>
</protein>
<dbReference type="GeneID" id="117563634"/>
<keyword evidence="4" id="KW-0812">Transmembrane</keyword>
<keyword evidence="4" id="KW-0472">Membrane</keyword>
<evidence type="ECO:0000256" key="3">
    <source>
        <dbReference type="ARBA" id="ARBA00022679"/>
    </source>
</evidence>
<dbReference type="PANTHER" id="PTHR48043:SF159">
    <property type="entry name" value="EG:EG0003.4 PROTEIN-RELATED"/>
    <property type="match status" value="1"/>
</dbReference>
<dbReference type="SUPFAM" id="SSF53756">
    <property type="entry name" value="UDP-Glycosyltransferase/glycogen phosphorylase"/>
    <property type="match status" value="1"/>
</dbReference>
<comment type="similarity">
    <text evidence="1">Belongs to the UDP-glycosyltransferase family.</text>
</comment>